<evidence type="ECO:0000256" key="2">
    <source>
        <dbReference type="ARBA" id="ARBA00022917"/>
    </source>
</evidence>
<evidence type="ECO:0000313" key="6">
    <source>
        <dbReference type="Proteomes" id="UP001058974"/>
    </source>
</evidence>
<keyword evidence="2" id="KW-0648">Protein biosynthesis</keyword>
<keyword evidence="6" id="KW-1185">Reference proteome</keyword>
<dbReference type="Gramene" id="Psat03G0103900-T2">
    <property type="protein sequence ID" value="KAI5425089.1"/>
    <property type="gene ID" value="KIW84_031039"/>
</dbReference>
<feature type="region of interest" description="Disordered" evidence="3">
    <location>
        <begin position="151"/>
        <end position="172"/>
    </location>
</feature>
<dbReference type="PANTHER" id="PTHR43804">
    <property type="entry name" value="LD18447P"/>
    <property type="match status" value="1"/>
</dbReference>
<evidence type="ECO:0000259" key="4">
    <source>
        <dbReference type="PROSITE" id="PS00745"/>
    </source>
</evidence>
<dbReference type="FunFam" id="3.30.160.20:FF:000004">
    <property type="entry name" value="Peptide chain release factor 1"/>
    <property type="match status" value="1"/>
</dbReference>
<gene>
    <name evidence="5" type="ORF">KIW84_031039</name>
</gene>
<comment type="caution">
    <text evidence="5">The sequence shown here is derived from an EMBL/GenBank/DDBJ whole genome shotgun (WGS) entry which is preliminary data.</text>
</comment>
<evidence type="ECO:0000256" key="3">
    <source>
        <dbReference type="SAM" id="MobiDB-lite"/>
    </source>
</evidence>
<name>A0A9D4XS43_PEA</name>
<evidence type="ECO:0000313" key="5">
    <source>
        <dbReference type="EMBL" id="KAI5425089.1"/>
    </source>
</evidence>
<dbReference type="SUPFAM" id="SSF75620">
    <property type="entry name" value="Release factor"/>
    <property type="match status" value="1"/>
</dbReference>
<dbReference type="GO" id="GO:0009658">
    <property type="term" value="P:chloroplast organization"/>
    <property type="evidence" value="ECO:0007669"/>
    <property type="project" value="TreeGrafter"/>
</dbReference>
<feature type="domain" description="Prokaryotic-type class I peptide chain release factors" evidence="4">
    <location>
        <begin position="94"/>
        <end position="110"/>
    </location>
</feature>
<dbReference type="GO" id="GO:0032544">
    <property type="term" value="P:plastid translation"/>
    <property type="evidence" value="ECO:0007669"/>
    <property type="project" value="TreeGrafter"/>
</dbReference>
<reference evidence="5 6" key="1">
    <citation type="journal article" date="2022" name="Nat. Genet.">
        <title>Improved pea reference genome and pan-genome highlight genomic features and evolutionary characteristics.</title>
        <authorList>
            <person name="Yang T."/>
            <person name="Liu R."/>
            <person name="Luo Y."/>
            <person name="Hu S."/>
            <person name="Wang D."/>
            <person name="Wang C."/>
            <person name="Pandey M.K."/>
            <person name="Ge S."/>
            <person name="Xu Q."/>
            <person name="Li N."/>
            <person name="Li G."/>
            <person name="Huang Y."/>
            <person name="Saxena R.K."/>
            <person name="Ji Y."/>
            <person name="Li M."/>
            <person name="Yan X."/>
            <person name="He Y."/>
            <person name="Liu Y."/>
            <person name="Wang X."/>
            <person name="Xiang C."/>
            <person name="Varshney R.K."/>
            <person name="Ding H."/>
            <person name="Gao S."/>
            <person name="Zong X."/>
        </authorList>
    </citation>
    <scope>NUCLEOTIDE SEQUENCE [LARGE SCALE GENOMIC DNA]</scope>
    <source>
        <strain evidence="5 6">cv. Zhongwan 6</strain>
    </source>
</reference>
<dbReference type="PROSITE" id="PS00745">
    <property type="entry name" value="RF_PROK_I"/>
    <property type="match status" value="1"/>
</dbReference>
<sequence>MYEKFSERNSWKHSAISCSEAEKGGYKTYVMEIKGNRVYSKLKYESGVHRVQRVPLTETQGRIHTSTATVAIMPEVDEVEIVIDPKDIELTTARSGGAGGQNVNKVETAIDLVHKPTGIRIFCTEQRTQNQNKNLAFQLLRAKLYEIKSREQQESIRNQRKSQVGTGSRSEKIRTYNFKENRVTDHRLKRNFELTSFLAGDIEDAVQSCVSLEQKGLMEELVESMGASTK</sequence>
<dbReference type="FunFam" id="3.30.70.1660:FF:000014">
    <property type="entry name" value="Peptide chain release factor 1"/>
    <property type="match status" value="1"/>
</dbReference>
<comment type="similarity">
    <text evidence="1">Belongs to the prokaryotic/mitochondrial release factor family.</text>
</comment>
<dbReference type="InterPro" id="IPR045853">
    <property type="entry name" value="Pep_chain_release_fac_I_sf"/>
</dbReference>
<accession>A0A9D4XS43</accession>
<dbReference type="Gene3D" id="3.30.70.1660">
    <property type="match status" value="2"/>
</dbReference>
<protein>
    <submittedName>
        <fullName evidence="5">Peptide chain release factor apg3</fullName>
    </submittedName>
</protein>
<dbReference type="Pfam" id="PF03462">
    <property type="entry name" value="PCRF"/>
    <property type="match status" value="1"/>
</dbReference>
<dbReference type="Gene3D" id="3.30.160.20">
    <property type="match status" value="1"/>
</dbReference>
<dbReference type="Pfam" id="PF00472">
    <property type="entry name" value="RF-1"/>
    <property type="match status" value="1"/>
</dbReference>
<dbReference type="InterPro" id="IPR005139">
    <property type="entry name" value="PCRF"/>
</dbReference>
<dbReference type="AlphaFoldDB" id="A0A9D4XS43"/>
<organism evidence="5 6">
    <name type="scientific">Pisum sativum</name>
    <name type="common">Garden pea</name>
    <name type="synonym">Lathyrus oleraceus</name>
    <dbReference type="NCBI Taxonomy" id="3888"/>
    <lineage>
        <taxon>Eukaryota</taxon>
        <taxon>Viridiplantae</taxon>
        <taxon>Streptophyta</taxon>
        <taxon>Embryophyta</taxon>
        <taxon>Tracheophyta</taxon>
        <taxon>Spermatophyta</taxon>
        <taxon>Magnoliopsida</taxon>
        <taxon>eudicotyledons</taxon>
        <taxon>Gunneridae</taxon>
        <taxon>Pentapetalae</taxon>
        <taxon>rosids</taxon>
        <taxon>fabids</taxon>
        <taxon>Fabales</taxon>
        <taxon>Fabaceae</taxon>
        <taxon>Papilionoideae</taxon>
        <taxon>50 kb inversion clade</taxon>
        <taxon>NPAAA clade</taxon>
        <taxon>Hologalegina</taxon>
        <taxon>IRL clade</taxon>
        <taxon>Fabeae</taxon>
        <taxon>Lathyrus</taxon>
    </lineage>
</organism>
<dbReference type="GO" id="GO:0010027">
    <property type="term" value="P:thylakoid membrane organization"/>
    <property type="evidence" value="ECO:0007669"/>
    <property type="project" value="TreeGrafter"/>
</dbReference>
<dbReference type="InterPro" id="IPR050057">
    <property type="entry name" value="Prokaryotic/Mito_RF"/>
</dbReference>
<evidence type="ECO:0000256" key="1">
    <source>
        <dbReference type="ARBA" id="ARBA00010835"/>
    </source>
</evidence>
<dbReference type="PANTHER" id="PTHR43804:SF8">
    <property type="entry name" value="PEPTIDE CHAIN RELEASE FACTOR APG3, CHLOROPLASTIC"/>
    <property type="match status" value="1"/>
</dbReference>
<dbReference type="Proteomes" id="UP001058974">
    <property type="component" value="Chromosome 3"/>
</dbReference>
<dbReference type="GO" id="GO:0009507">
    <property type="term" value="C:chloroplast"/>
    <property type="evidence" value="ECO:0007669"/>
    <property type="project" value="TreeGrafter"/>
</dbReference>
<proteinExistence type="inferred from homology"/>
<dbReference type="InterPro" id="IPR000352">
    <property type="entry name" value="Pep_chain_release_fac_I"/>
</dbReference>
<dbReference type="GO" id="GO:0003747">
    <property type="term" value="F:translation release factor activity"/>
    <property type="evidence" value="ECO:0007669"/>
    <property type="project" value="InterPro"/>
</dbReference>
<dbReference type="EMBL" id="JAMSHJ010000003">
    <property type="protein sequence ID" value="KAI5425089.1"/>
    <property type="molecule type" value="Genomic_DNA"/>
</dbReference>